<dbReference type="RefSeq" id="XP_025031438.1">
    <property type="nucleotide sequence ID" value="XM_025175670.1"/>
</dbReference>
<dbReference type="PANTHER" id="PTHR24252">
    <property type="entry name" value="ACROSIN-RELATED"/>
    <property type="match status" value="1"/>
</dbReference>
<reference evidence="13" key="1">
    <citation type="submission" date="2025-08" db="UniProtKB">
        <authorList>
            <consortium name="RefSeq"/>
        </authorList>
    </citation>
    <scope>IDENTIFICATION</scope>
    <source>
        <tissue evidence="13">Liver</tissue>
    </source>
</reference>
<dbReference type="PRINTS" id="PR00722">
    <property type="entry name" value="CHYMOTRYPSIN"/>
</dbReference>
<evidence type="ECO:0000256" key="9">
    <source>
        <dbReference type="RuleBase" id="RU363034"/>
    </source>
</evidence>
<dbReference type="InterPro" id="IPR043504">
    <property type="entry name" value="Peptidase_S1_PA_chymotrypsin"/>
</dbReference>
<keyword evidence="6 9" id="KW-0378">Hydrolase</keyword>
<dbReference type="Gene3D" id="2.40.10.10">
    <property type="entry name" value="Trypsin-like serine proteases"/>
    <property type="match status" value="2"/>
</dbReference>
<dbReference type="GO" id="GO:0007340">
    <property type="term" value="P:acrosome reaction"/>
    <property type="evidence" value="ECO:0007669"/>
    <property type="project" value="TreeGrafter"/>
</dbReference>
<evidence type="ECO:0000313" key="13">
    <source>
        <dbReference type="RefSeq" id="XP_025031438.1"/>
    </source>
</evidence>
<feature type="region of interest" description="Disordered" evidence="10">
    <location>
        <begin position="349"/>
        <end position="393"/>
    </location>
</feature>
<keyword evidence="12" id="KW-1185">Reference proteome</keyword>
<dbReference type="Proteomes" id="UP000695026">
    <property type="component" value="Unplaced"/>
</dbReference>
<dbReference type="KEGG" id="pbi:107326529"/>
<evidence type="ECO:0000256" key="4">
    <source>
        <dbReference type="ARBA" id="ARBA00017161"/>
    </source>
</evidence>
<dbReference type="Pfam" id="PF00089">
    <property type="entry name" value="Trypsin"/>
    <property type="match status" value="1"/>
</dbReference>
<keyword evidence="7 9" id="KW-0720">Serine protease</keyword>
<dbReference type="OMA" id="IVSIQVQ"/>
<keyword evidence="8" id="KW-1015">Disulfide bond</keyword>
<evidence type="ECO:0000256" key="1">
    <source>
        <dbReference type="ARBA" id="ARBA00001656"/>
    </source>
</evidence>
<evidence type="ECO:0000259" key="11">
    <source>
        <dbReference type="PROSITE" id="PS50240"/>
    </source>
</evidence>
<comment type="similarity">
    <text evidence="2">Belongs to the peptidase S1 family. Snake venom subfamily.</text>
</comment>
<dbReference type="AlphaFoldDB" id="A0A9F5J7F1"/>
<dbReference type="GO" id="GO:0005576">
    <property type="term" value="C:extracellular region"/>
    <property type="evidence" value="ECO:0007669"/>
    <property type="project" value="UniProtKB-ARBA"/>
</dbReference>
<evidence type="ECO:0000256" key="7">
    <source>
        <dbReference type="ARBA" id="ARBA00022825"/>
    </source>
</evidence>
<dbReference type="CDD" id="cd00190">
    <property type="entry name" value="Tryp_SPc"/>
    <property type="match status" value="1"/>
</dbReference>
<dbReference type="PANTHER" id="PTHR24252:SF8">
    <property type="entry name" value="ACROSIN"/>
    <property type="match status" value="1"/>
</dbReference>
<dbReference type="OrthoDB" id="6339452at2759"/>
<evidence type="ECO:0000256" key="3">
    <source>
        <dbReference type="ARBA" id="ARBA00012050"/>
    </source>
</evidence>
<proteinExistence type="inferred from homology"/>
<dbReference type="PROSITE" id="PS50240">
    <property type="entry name" value="TRYPSIN_DOM"/>
    <property type="match status" value="1"/>
</dbReference>
<dbReference type="InterPro" id="IPR001314">
    <property type="entry name" value="Peptidase_S1A"/>
</dbReference>
<feature type="compositionally biased region" description="Low complexity" evidence="10">
    <location>
        <begin position="349"/>
        <end position="382"/>
    </location>
</feature>
<dbReference type="FunFam" id="2.40.10.10:FF:000003">
    <property type="entry name" value="Transmembrane serine protease 3"/>
    <property type="match status" value="1"/>
</dbReference>
<dbReference type="GO" id="GO:0006508">
    <property type="term" value="P:proteolysis"/>
    <property type="evidence" value="ECO:0007669"/>
    <property type="project" value="UniProtKB-KW"/>
</dbReference>
<gene>
    <name evidence="13" type="primary">LOC107326529</name>
</gene>
<comment type="catalytic activity">
    <reaction evidence="1">
        <text>Preferential cleavage: Arg-|-Xaa, Lys-|-Xaa.</text>
        <dbReference type="EC" id="3.4.21.10"/>
    </reaction>
</comment>
<evidence type="ECO:0000313" key="12">
    <source>
        <dbReference type="Proteomes" id="UP000695026"/>
    </source>
</evidence>
<evidence type="ECO:0000256" key="2">
    <source>
        <dbReference type="ARBA" id="ARBA00009228"/>
    </source>
</evidence>
<dbReference type="InterPro" id="IPR009003">
    <property type="entry name" value="Peptidase_S1_PA"/>
</dbReference>
<dbReference type="InterPro" id="IPR033116">
    <property type="entry name" value="TRYPSIN_SER"/>
</dbReference>
<evidence type="ECO:0000256" key="6">
    <source>
        <dbReference type="ARBA" id="ARBA00022801"/>
    </source>
</evidence>
<evidence type="ECO:0000256" key="8">
    <source>
        <dbReference type="ARBA" id="ARBA00023157"/>
    </source>
</evidence>
<dbReference type="EC" id="3.4.21.10" evidence="3"/>
<name>A0A9F5J7F1_PYTBI</name>
<dbReference type="GO" id="GO:0035821">
    <property type="term" value="P:modulation of process of another organism"/>
    <property type="evidence" value="ECO:0007669"/>
    <property type="project" value="UniProtKB-ARBA"/>
</dbReference>
<dbReference type="InterPro" id="IPR018114">
    <property type="entry name" value="TRYPSIN_HIS"/>
</dbReference>
<dbReference type="PROSITE" id="PS00135">
    <property type="entry name" value="TRYPSIN_SER"/>
    <property type="match status" value="1"/>
</dbReference>
<accession>A0A9F5J7F1</accession>
<organism evidence="12 13">
    <name type="scientific">Python bivittatus</name>
    <name type="common">Burmese python</name>
    <name type="synonym">Python molurus bivittatus</name>
    <dbReference type="NCBI Taxonomy" id="176946"/>
    <lineage>
        <taxon>Eukaryota</taxon>
        <taxon>Metazoa</taxon>
        <taxon>Chordata</taxon>
        <taxon>Craniata</taxon>
        <taxon>Vertebrata</taxon>
        <taxon>Euteleostomi</taxon>
        <taxon>Lepidosauria</taxon>
        <taxon>Squamata</taxon>
        <taxon>Bifurcata</taxon>
        <taxon>Unidentata</taxon>
        <taxon>Episquamata</taxon>
        <taxon>Toxicofera</taxon>
        <taxon>Serpentes</taxon>
        <taxon>Henophidia</taxon>
        <taxon>Pythonidae</taxon>
        <taxon>Python</taxon>
    </lineage>
</organism>
<dbReference type="GO" id="GO:0004252">
    <property type="term" value="F:serine-type endopeptidase activity"/>
    <property type="evidence" value="ECO:0007669"/>
    <property type="project" value="InterPro"/>
</dbReference>
<dbReference type="InterPro" id="IPR001254">
    <property type="entry name" value="Trypsin_dom"/>
</dbReference>
<keyword evidence="5 9" id="KW-0645">Protease</keyword>
<dbReference type="SMART" id="SM00020">
    <property type="entry name" value="Tryp_SPc"/>
    <property type="match status" value="1"/>
</dbReference>
<dbReference type="GeneID" id="107326529"/>
<protein>
    <recommendedName>
        <fullName evidence="4">Acrosin</fullName>
        <ecNumber evidence="3">3.4.21.10</ecNumber>
    </recommendedName>
</protein>
<evidence type="ECO:0000256" key="5">
    <source>
        <dbReference type="ARBA" id="ARBA00022670"/>
    </source>
</evidence>
<evidence type="ECO:0000256" key="10">
    <source>
        <dbReference type="SAM" id="MobiDB-lite"/>
    </source>
</evidence>
<sequence>MHKKTDAGTPALHHLTDASVFCSGVCGRRPLASSHSSNLRIVGGIDALPGTWPWIVSIQIPTHAGYEHTCGGSLISSRWVLTAAHCFLNKRFLDNWKLVLGAAQLSRPGPDVQERTIKNLVEHQQYKRSTHFNDVALMELSQPINCSDYIQPACLPDMDVEVSSLTQCYVSGWGVTDVSKPTVTSDILQEAKVNLIPTTTCNSTAWYNKKIHYNNLCAGHEQGGIDTCQGDSGGPLMCREQRSERFWVVGVTSWGSGCARATKPGIYSSTQHFLDWIKDVTKENFFKAPHPPRIKPQLSPTAKPNYQLWQQTTTLSKIQQFDNWAYYTPHNTIHGSLASANRATAATSTATATTTTAATTTTSSTSTATATATATTTSTSSSDSVPMGLTECA</sequence>
<dbReference type="PROSITE" id="PS00134">
    <property type="entry name" value="TRYPSIN_HIS"/>
    <property type="match status" value="1"/>
</dbReference>
<feature type="domain" description="Peptidase S1" evidence="11">
    <location>
        <begin position="41"/>
        <end position="282"/>
    </location>
</feature>
<dbReference type="SUPFAM" id="SSF50494">
    <property type="entry name" value="Trypsin-like serine proteases"/>
    <property type="match status" value="1"/>
</dbReference>